<dbReference type="AlphaFoldDB" id="F5R8P5"/>
<dbReference type="eggNOG" id="COG0546">
    <property type="taxonomic scope" value="Bacteria"/>
</dbReference>
<reference evidence="1 2" key="1">
    <citation type="journal article" date="2011" name="J. Bacteriol.">
        <title>Genome sequence of Methyloversatilis universalis FAM5T, a methylotrophic representative of the order Rhodocyclales.</title>
        <authorList>
            <person name="Kittichotirat W."/>
            <person name="Good N.M."/>
            <person name="Hall R."/>
            <person name="Bringel F."/>
            <person name="Lajus A."/>
            <person name="Medigue C."/>
            <person name="Smalley N.E."/>
            <person name="Beck D."/>
            <person name="Bumgarner R."/>
            <person name="Vuilleumier S."/>
            <person name="Kalyuzhnaya M.G."/>
        </authorList>
    </citation>
    <scope>NUCLEOTIDE SEQUENCE [LARGE SCALE GENOMIC DNA]</scope>
    <source>
        <strain evidence="2">ATCC BAA-1314 / JCM 13912 / FAM5</strain>
    </source>
</reference>
<evidence type="ECO:0000313" key="1">
    <source>
        <dbReference type="EMBL" id="EGK72785.1"/>
    </source>
</evidence>
<organism evidence="1 2">
    <name type="scientific">Methyloversatilis universalis (strain ATCC BAA-1314 / DSM 25237 / JCM 13912 / CCUG 52030 / FAM5)</name>
    <dbReference type="NCBI Taxonomy" id="1000565"/>
    <lineage>
        <taxon>Bacteria</taxon>
        <taxon>Pseudomonadati</taxon>
        <taxon>Pseudomonadota</taxon>
        <taxon>Betaproteobacteria</taxon>
        <taxon>Nitrosomonadales</taxon>
        <taxon>Sterolibacteriaceae</taxon>
        <taxon>Methyloversatilis</taxon>
    </lineage>
</organism>
<dbReference type="Proteomes" id="UP000005019">
    <property type="component" value="Unassembled WGS sequence"/>
</dbReference>
<dbReference type="SFLD" id="SFLDG01129">
    <property type="entry name" value="C1.5:_HAD__Beta-PGM__Phosphata"/>
    <property type="match status" value="1"/>
</dbReference>
<dbReference type="EMBL" id="AFHG01000030">
    <property type="protein sequence ID" value="EGK72785.1"/>
    <property type="molecule type" value="Genomic_DNA"/>
</dbReference>
<dbReference type="InterPro" id="IPR023214">
    <property type="entry name" value="HAD_sf"/>
</dbReference>
<dbReference type="GO" id="GO:0008967">
    <property type="term" value="F:phosphoglycolate phosphatase activity"/>
    <property type="evidence" value="ECO:0007669"/>
    <property type="project" value="TreeGrafter"/>
</dbReference>
<dbReference type="STRING" id="1000565.METUNv1_00610"/>
<dbReference type="Pfam" id="PF13419">
    <property type="entry name" value="HAD_2"/>
    <property type="match status" value="1"/>
</dbReference>
<gene>
    <name evidence="1" type="ORF">METUNv1_00610</name>
</gene>
<accession>F5R8P5</accession>
<dbReference type="GO" id="GO:0005829">
    <property type="term" value="C:cytosol"/>
    <property type="evidence" value="ECO:0007669"/>
    <property type="project" value="TreeGrafter"/>
</dbReference>
<dbReference type="PANTHER" id="PTHR43434:SF24">
    <property type="entry name" value="HYDROLASE-RELATED"/>
    <property type="match status" value="1"/>
</dbReference>
<dbReference type="InterPro" id="IPR023198">
    <property type="entry name" value="PGP-like_dom2"/>
</dbReference>
<dbReference type="InterPro" id="IPR041492">
    <property type="entry name" value="HAD_2"/>
</dbReference>
<keyword evidence="2" id="KW-1185">Reference proteome</keyword>
<comment type="caution">
    <text evidence="1">The sequence shown here is derived from an EMBL/GenBank/DDBJ whole genome shotgun (WGS) entry which is preliminary data.</text>
</comment>
<dbReference type="InterPro" id="IPR006439">
    <property type="entry name" value="HAD-SF_hydro_IA"/>
</dbReference>
<protein>
    <submittedName>
        <fullName evidence="1">Phosphoglycolate phosphatase</fullName>
    </submittedName>
</protein>
<dbReference type="SFLD" id="SFLDG01135">
    <property type="entry name" value="C1.5.6:_HAD__Beta-PGM__Phospha"/>
    <property type="match status" value="1"/>
</dbReference>
<dbReference type="SUPFAM" id="SSF56784">
    <property type="entry name" value="HAD-like"/>
    <property type="match status" value="1"/>
</dbReference>
<dbReference type="NCBIfam" id="TIGR01509">
    <property type="entry name" value="HAD-SF-IA-v3"/>
    <property type="match status" value="1"/>
</dbReference>
<dbReference type="InterPro" id="IPR036412">
    <property type="entry name" value="HAD-like_sf"/>
</dbReference>
<sequence>MPAQFDLIVFDWDGTLLDSAAAIVHAIQHACVDIGVPPPDDATARSVIGLGLIDALARAVPSLPVSRHQELAGRYRYHYLARDHELTLFGGVPELLDDLAGWGHTLAVATGKSRAGLNRALGHTGLGPKFASTRCADESVSKPAPDMVLELMEELGHAPERTLVIGDTTHDLLMARHAGCAAVAVSYGAHPLDELLAAGPHGHAASVDELREWLRCHA</sequence>
<dbReference type="PANTHER" id="PTHR43434">
    <property type="entry name" value="PHOSPHOGLYCOLATE PHOSPHATASE"/>
    <property type="match status" value="1"/>
</dbReference>
<evidence type="ECO:0000313" key="2">
    <source>
        <dbReference type="Proteomes" id="UP000005019"/>
    </source>
</evidence>
<proteinExistence type="predicted"/>
<dbReference type="OrthoDB" id="9782449at2"/>
<dbReference type="Gene3D" id="1.10.150.240">
    <property type="entry name" value="Putative phosphatase, domain 2"/>
    <property type="match status" value="1"/>
</dbReference>
<dbReference type="InterPro" id="IPR050155">
    <property type="entry name" value="HAD-like_hydrolase_sf"/>
</dbReference>
<dbReference type="RefSeq" id="WP_008058687.1">
    <property type="nucleotide sequence ID" value="NZ_AFHG01000030.1"/>
</dbReference>
<dbReference type="SFLD" id="SFLDS00003">
    <property type="entry name" value="Haloacid_Dehalogenase"/>
    <property type="match status" value="1"/>
</dbReference>
<dbReference type="GO" id="GO:0006281">
    <property type="term" value="P:DNA repair"/>
    <property type="evidence" value="ECO:0007669"/>
    <property type="project" value="TreeGrafter"/>
</dbReference>
<dbReference type="NCBIfam" id="TIGR01549">
    <property type="entry name" value="HAD-SF-IA-v1"/>
    <property type="match status" value="1"/>
</dbReference>
<name>F5R8P5_METUF</name>
<dbReference type="Gene3D" id="3.40.50.1000">
    <property type="entry name" value="HAD superfamily/HAD-like"/>
    <property type="match status" value="1"/>
</dbReference>